<dbReference type="InterPro" id="IPR045119">
    <property type="entry name" value="SUN1-5"/>
</dbReference>
<dbReference type="EMBL" id="AKCR02000207">
    <property type="protein sequence ID" value="PKK18376.1"/>
    <property type="molecule type" value="Genomic_DNA"/>
</dbReference>
<proteinExistence type="predicted"/>
<gene>
    <name evidence="6" type="ORF">A306_00014777</name>
</gene>
<dbReference type="AlphaFoldDB" id="A0A2I0LLR9"/>
<dbReference type="GO" id="GO:0034993">
    <property type="term" value="C:meiotic nuclear membrane microtubule tethering complex"/>
    <property type="evidence" value="ECO:0007669"/>
    <property type="project" value="TreeGrafter"/>
</dbReference>
<dbReference type="GO" id="GO:0043495">
    <property type="term" value="F:protein-membrane adaptor activity"/>
    <property type="evidence" value="ECO:0007669"/>
    <property type="project" value="TreeGrafter"/>
</dbReference>
<protein>
    <submittedName>
        <fullName evidence="6">SUN domain-containing protein 3-like</fullName>
    </submittedName>
</protein>
<evidence type="ECO:0000313" key="6">
    <source>
        <dbReference type="EMBL" id="PKK18376.1"/>
    </source>
</evidence>
<keyword evidence="4" id="KW-0472">Membrane</keyword>
<dbReference type="Proteomes" id="UP000053872">
    <property type="component" value="Unassembled WGS sequence"/>
</dbReference>
<dbReference type="PANTHER" id="PTHR12911">
    <property type="entry name" value="SAD1/UNC-84-LIKE PROTEIN-RELATED"/>
    <property type="match status" value="1"/>
</dbReference>
<evidence type="ECO:0000256" key="2">
    <source>
        <dbReference type="ARBA" id="ARBA00022692"/>
    </source>
</evidence>
<name>A0A2I0LLR9_COLLI</name>
<dbReference type="PROSITE" id="PS51469">
    <property type="entry name" value="SUN"/>
    <property type="match status" value="1"/>
</dbReference>
<comment type="subcellular location">
    <subcellularLocation>
        <location evidence="1">Nucleus inner membrane</location>
    </subcellularLocation>
</comment>
<evidence type="ECO:0000313" key="7">
    <source>
        <dbReference type="Proteomes" id="UP000053872"/>
    </source>
</evidence>
<dbReference type="STRING" id="8932.A0A2I0LLR9"/>
<keyword evidence="3" id="KW-1133">Transmembrane helix</keyword>
<dbReference type="InterPro" id="IPR012919">
    <property type="entry name" value="SUN_dom"/>
</dbReference>
<dbReference type="PANTHER" id="PTHR12911:SF24">
    <property type="entry name" value="SUN DOMAIN-CONTAINING PROTEIN 3"/>
    <property type="match status" value="1"/>
</dbReference>
<dbReference type="InParanoid" id="A0A2I0LLR9"/>
<sequence length="133" mass="15178">MRKKFTIREDFLPVMNYMRSPELILETDNHPGNCWPFPGSQGHIFIKLCMPVIPRAVTMDHVSGTVFHGESISGAPKNFAVYNELPGFVNYIRLQVQSNWGHLNYTCLYQFGVHGDPHKDGVDIPVSFSNKFH</sequence>
<dbReference type="Pfam" id="PF07738">
    <property type="entry name" value="Sad1_UNC"/>
    <property type="match status" value="2"/>
</dbReference>
<organism evidence="6 7">
    <name type="scientific">Columba livia</name>
    <name type="common">Rock dove</name>
    <dbReference type="NCBI Taxonomy" id="8932"/>
    <lineage>
        <taxon>Eukaryota</taxon>
        <taxon>Metazoa</taxon>
        <taxon>Chordata</taxon>
        <taxon>Craniata</taxon>
        <taxon>Vertebrata</taxon>
        <taxon>Euteleostomi</taxon>
        <taxon>Archelosauria</taxon>
        <taxon>Archosauria</taxon>
        <taxon>Dinosauria</taxon>
        <taxon>Saurischia</taxon>
        <taxon>Theropoda</taxon>
        <taxon>Coelurosauria</taxon>
        <taxon>Aves</taxon>
        <taxon>Neognathae</taxon>
        <taxon>Neoaves</taxon>
        <taxon>Columbimorphae</taxon>
        <taxon>Columbiformes</taxon>
        <taxon>Columbidae</taxon>
        <taxon>Columba</taxon>
    </lineage>
</organism>
<evidence type="ECO:0000259" key="5">
    <source>
        <dbReference type="PROSITE" id="PS51469"/>
    </source>
</evidence>
<dbReference type="GO" id="GO:0005637">
    <property type="term" value="C:nuclear inner membrane"/>
    <property type="evidence" value="ECO:0007669"/>
    <property type="project" value="UniProtKB-SubCell"/>
</dbReference>
<accession>A0A2I0LLR9</accession>
<keyword evidence="2" id="KW-0812">Transmembrane</keyword>
<feature type="domain" description="SUN" evidence="5">
    <location>
        <begin position="1"/>
        <end position="133"/>
    </location>
</feature>
<reference evidence="6 7" key="1">
    <citation type="journal article" date="2013" name="Science">
        <title>Genomic diversity and evolution of the head crest in the rock pigeon.</title>
        <authorList>
            <person name="Shapiro M.D."/>
            <person name="Kronenberg Z."/>
            <person name="Li C."/>
            <person name="Domyan E.T."/>
            <person name="Pan H."/>
            <person name="Campbell M."/>
            <person name="Tan H."/>
            <person name="Huff C.D."/>
            <person name="Hu H."/>
            <person name="Vickrey A.I."/>
            <person name="Nielsen S.C."/>
            <person name="Stringham S.A."/>
            <person name="Hu H."/>
            <person name="Willerslev E."/>
            <person name="Gilbert M.T."/>
            <person name="Yandell M."/>
            <person name="Zhang G."/>
            <person name="Wang J."/>
        </authorList>
    </citation>
    <scope>NUCLEOTIDE SEQUENCE [LARGE SCALE GENOMIC DNA]</scope>
    <source>
        <tissue evidence="6">Blood</tissue>
    </source>
</reference>
<evidence type="ECO:0000256" key="1">
    <source>
        <dbReference type="ARBA" id="ARBA00004540"/>
    </source>
</evidence>
<keyword evidence="7" id="KW-1185">Reference proteome</keyword>
<evidence type="ECO:0000256" key="3">
    <source>
        <dbReference type="ARBA" id="ARBA00022989"/>
    </source>
</evidence>
<comment type="caution">
    <text evidence="6">The sequence shown here is derived from an EMBL/GenBank/DDBJ whole genome shotgun (WGS) entry which is preliminary data.</text>
</comment>
<evidence type="ECO:0000256" key="4">
    <source>
        <dbReference type="ARBA" id="ARBA00023136"/>
    </source>
</evidence>
<dbReference type="Gene3D" id="2.60.120.260">
    <property type="entry name" value="Galactose-binding domain-like"/>
    <property type="match status" value="2"/>
</dbReference>